<organism evidence="1 2">
    <name type="scientific">Escherichia coli DORA_A_5_14_21</name>
    <dbReference type="NCBI Taxonomy" id="1403943"/>
    <lineage>
        <taxon>Bacteria</taxon>
        <taxon>Pseudomonadati</taxon>
        <taxon>Pseudomonadota</taxon>
        <taxon>Gammaproteobacteria</taxon>
        <taxon>Enterobacterales</taxon>
        <taxon>Enterobacteriaceae</taxon>
        <taxon>Escherichia</taxon>
    </lineage>
</organism>
<comment type="caution">
    <text evidence="1">The sequence shown here is derived from an EMBL/GenBank/DDBJ whole genome shotgun (WGS) entry which is preliminary data.</text>
</comment>
<evidence type="ECO:0000313" key="2">
    <source>
        <dbReference type="Proteomes" id="UP000018853"/>
    </source>
</evidence>
<protein>
    <submittedName>
        <fullName evidence="1">Uncharacterized protein</fullName>
    </submittedName>
</protein>
<reference evidence="1 2" key="1">
    <citation type="submission" date="2013-12" db="EMBL/GenBank/DDBJ databases">
        <title>A Varibaculum cambriense genome reconstructed from a premature infant gut community with otherwise low bacterial novelty that shifts toward anaerobic metabolism during the third week of life.</title>
        <authorList>
            <person name="Brown C.T."/>
            <person name="Sharon I."/>
            <person name="Thomas B.C."/>
            <person name="Castelle C.J."/>
            <person name="Morowitz M.J."/>
            <person name="Banfield J.F."/>
        </authorList>
    </citation>
    <scope>NUCLEOTIDE SEQUENCE [LARGE SCALE GENOMIC DNA]</scope>
    <source>
        <strain evidence="2">DORA_A_5_14_21</strain>
    </source>
</reference>
<evidence type="ECO:0000313" key="1">
    <source>
        <dbReference type="EMBL" id="ETJ24650.1"/>
    </source>
</evidence>
<gene>
    <name evidence="1" type="ORF">Q609_ECAC01375G0002</name>
</gene>
<accession>W1X5F6</accession>
<dbReference type="AlphaFoldDB" id="W1X5F6"/>
<dbReference type="EMBL" id="AZLZ01001375">
    <property type="protein sequence ID" value="ETJ24650.1"/>
    <property type="molecule type" value="Genomic_DNA"/>
</dbReference>
<proteinExistence type="predicted"/>
<dbReference type="Proteomes" id="UP000018853">
    <property type="component" value="Unassembled WGS sequence"/>
</dbReference>
<sequence length="97" mass="10242">MCDTAGIDNQRASGANIAASCRTSFLNNLLAPGRDICCVSFPAALDILRATVDISSRSNTMIINILCTTINDGISRVPGNIHGPAVIYSGRISFSIR</sequence>
<name>W1X5F6_ECOLX</name>